<organism evidence="6 7">
    <name type="scientific">Seohaeicola saemankumensis</name>
    <dbReference type="NCBI Taxonomy" id="481181"/>
    <lineage>
        <taxon>Bacteria</taxon>
        <taxon>Pseudomonadati</taxon>
        <taxon>Pseudomonadota</taxon>
        <taxon>Alphaproteobacteria</taxon>
        <taxon>Rhodobacterales</taxon>
        <taxon>Roseobacteraceae</taxon>
        <taxon>Seohaeicola</taxon>
    </lineage>
</organism>
<dbReference type="Gene3D" id="1.20.1250.20">
    <property type="entry name" value="MFS general substrate transporter like domains"/>
    <property type="match status" value="1"/>
</dbReference>
<keyword evidence="3 4" id="KW-0472">Membrane</keyword>
<dbReference type="InterPro" id="IPR011701">
    <property type="entry name" value="MFS"/>
</dbReference>
<feature type="transmembrane region" description="Helical" evidence="4">
    <location>
        <begin position="313"/>
        <end position="336"/>
    </location>
</feature>
<feature type="transmembrane region" description="Helical" evidence="4">
    <location>
        <begin position="348"/>
        <end position="372"/>
    </location>
</feature>
<feature type="transmembrane region" description="Helical" evidence="4">
    <location>
        <begin position="18"/>
        <end position="40"/>
    </location>
</feature>
<feature type="transmembrane region" description="Helical" evidence="4">
    <location>
        <begin position="288"/>
        <end position="307"/>
    </location>
</feature>
<evidence type="ECO:0000256" key="4">
    <source>
        <dbReference type="SAM" id="Phobius"/>
    </source>
</evidence>
<feature type="transmembrane region" description="Helical" evidence="4">
    <location>
        <begin position="52"/>
        <end position="72"/>
    </location>
</feature>
<evidence type="ECO:0000313" key="7">
    <source>
        <dbReference type="Proteomes" id="UP001597151"/>
    </source>
</evidence>
<dbReference type="PANTHER" id="PTHR23523:SF2">
    <property type="entry name" value="2-NITROIMIDAZOLE TRANSPORTER"/>
    <property type="match status" value="1"/>
</dbReference>
<keyword evidence="7" id="KW-1185">Reference proteome</keyword>
<feature type="transmembrane region" description="Helical" evidence="4">
    <location>
        <begin position="108"/>
        <end position="131"/>
    </location>
</feature>
<dbReference type="SUPFAM" id="SSF103473">
    <property type="entry name" value="MFS general substrate transporter"/>
    <property type="match status" value="1"/>
</dbReference>
<evidence type="ECO:0000256" key="1">
    <source>
        <dbReference type="ARBA" id="ARBA00022692"/>
    </source>
</evidence>
<feature type="transmembrane region" description="Helical" evidence="4">
    <location>
        <begin position="143"/>
        <end position="169"/>
    </location>
</feature>
<dbReference type="InterPro" id="IPR036259">
    <property type="entry name" value="MFS_trans_sf"/>
</dbReference>
<dbReference type="EMBL" id="JBHTKR010000006">
    <property type="protein sequence ID" value="MFD1196233.1"/>
    <property type="molecule type" value="Genomic_DNA"/>
</dbReference>
<feature type="transmembrane region" description="Helical" evidence="4">
    <location>
        <begin position="253"/>
        <end position="276"/>
    </location>
</feature>
<proteinExistence type="predicted"/>
<keyword evidence="2 4" id="KW-1133">Transmembrane helix</keyword>
<keyword evidence="1 4" id="KW-0812">Transmembrane</keyword>
<name>A0ABW3TGD4_9RHOB</name>
<accession>A0ABW3TGD4</accession>
<dbReference type="PROSITE" id="PS50850">
    <property type="entry name" value="MFS"/>
    <property type="match status" value="1"/>
</dbReference>
<dbReference type="RefSeq" id="WP_380793980.1">
    <property type="nucleotide sequence ID" value="NZ_JBHTKR010000006.1"/>
</dbReference>
<dbReference type="InterPro" id="IPR020846">
    <property type="entry name" value="MFS_dom"/>
</dbReference>
<evidence type="ECO:0000259" key="5">
    <source>
        <dbReference type="PROSITE" id="PS50850"/>
    </source>
</evidence>
<evidence type="ECO:0000256" key="3">
    <source>
        <dbReference type="ARBA" id="ARBA00023136"/>
    </source>
</evidence>
<feature type="domain" description="Major facilitator superfamily (MFS) profile" evidence="5">
    <location>
        <begin position="14"/>
        <end position="402"/>
    </location>
</feature>
<feature type="transmembrane region" description="Helical" evidence="4">
    <location>
        <begin position="175"/>
        <end position="194"/>
    </location>
</feature>
<feature type="transmembrane region" description="Helical" evidence="4">
    <location>
        <begin position="215"/>
        <end position="238"/>
    </location>
</feature>
<dbReference type="Pfam" id="PF07690">
    <property type="entry name" value="MFS_1"/>
    <property type="match status" value="1"/>
</dbReference>
<evidence type="ECO:0000313" key="6">
    <source>
        <dbReference type="EMBL" id="MFD1196233.1"/>
    </source>
</evidence>
<comment type="caution">
    <text evidence="6">The sequence shown here is derived from an EMBL/GenBank/DDBJ whole genome shotgun (WGS) entry which is preliminary data.</text>
</comment>
<dbReference type="InterPro" id="IPR052524">
    <property type="entry name" value="MFS_Cyanate_Porter"/>
</dbReference>
<gene>
    <name evidence="6" type="ORF">ACFQ3C_16305</name>
</gene>
<evidence type="ECO:0000256" key="2">
    <source>
        <dbReference type="ARBA" id="ARBA00022989"/>
    </source>
</evidence>
<dbReference type="PANTHER" id="PTHR23523">
    <property type="match status" value="1"/>
</dbReference>
<reference evidence="7" key="1">
    <citation type="journal article" date="2019" name="Int. J. Syst. Evol. Microbiol.">
        <title>The Global Catalogue of Microorganisms (GCM) 10K type strain sequencing project: providing services to taxonomists for standard genome sequencing and annotation.</title>
        <authorList>
            <consortium name="The Broad Institute Genomics Platform"/>
            <consortium name="The Broad Institute Genome Sequencing Center for Infectious Disease"/>
            <person name="Wu L."/>
            <person name="Ma J."/>
        </authorList>
    </citation>
    <scope>NUCLEOTIDE SEQUENCE [LARGE SCALE GENOMIC DNA]</scope>
    <source>
        <strain evidence="7">CCUG 55328</strain>
    </source>
</reference>
<dbReference type="Proteomes" id="UP001597151">
    <property type="component" value="Unassembled WGS sequence"/>
</dbReference>
<sequence length="405" mass="42030">MTDASEGPVSAGAARWPVLVGVWGIYFSFGVIIASMAPLVAEIRTDIDANNAVIGAILGSWPLAYILCAIPCGMLIDQVGARRMLALATVIMAASALLRCLAETPFQLFLAVALFGAGGPMISVGAPLVIARLYQGKERATAMGLYVTGPYLGGLVALGLTNAVVLPLVGGNWRGVMAVYAGLVLASGLVWLLVSRGRASSLSAAGDSKKFNLGAFTEILAVPAVRLILAMAVGVFFINHGFNNWMPEILRGYGFSAVAAGYWAALPPAIGILGVLVIPRLATPERRLVVMGGLFAAVLVASVLLQFQQSGLLATGLMLQGLARGAMMTVAIMLLMETPGVPEERLGLAGGLFFTSAEIGGVLGPVAFGTLAHWTGSFMVPLLAVTLAAAVMIALLMMLQHRQGR</sequence>
<feature type="transmembrane region" description="Helical" evidence="4">
    <location>
        <begin position="378"/>
        <end position="399"/>
    </location>
</feature>
<protein>
    <submittedName>
        <fullName evidence="6">CynX/NimT family MFS transporter</fullName>
    </submittedName>
</protein>